<feature type="region of interest" description="Disordered" evidence="11">
    <location>
        <begin position="219"/>
        <end position="285"/>
    </location>
</feature>
<evidence type="ECO:0000313" key="14">
    <source>
        <dbReference type="Proteomes" id="UP001162060"/>
    </source>
</evidence>
<sequence length="712" mass="80946">MLECQTCGAVGDSFFSENYFGEMVCELCGTQSSLQARNETLDVEDMGLDLPTALKTLKRRVNRKPKRPAEDKNKTSMKRIKKEGNNSEVDSESEGFHEDSEKFKQKTVPALPPLLDCVIATQMVLDAMARSLVTRIGADTFAAEEYPKAVKTLWFAFLQTWGVKGTKPLLRCYNEFFLHFTHDEKAKLEPAVTLDLLEQWDAEWDEQRGNEDDVLKLQEEKEQEEQEQEKQRQKEQQEKEQEQEQEEESEHQQKKKEGHAAGNYDEAKHATSRAGKTRREKQVKTNVRLPGTLNKFSIVDMIGILMLASRVLNLGLLPSDFADWVATGVIPYHNSLATTCADAPDVRDSVKCVSHFFQSLMIRHRANTVQIAYSANHLMYHMGLRLPPLNVPLAAHRICAMMGFPAEVFRNFQWISGFMNVTGPLPELPLLLQAEADGYPRLNLTPSKEDGARVDGILVSEVGIVAHLVVAIKMCANWHEWIYERHRDEDDGEETKSDDRRGEFKAPPAAAVHNPHLLPRRDLDAYVRFAREVFVDPEHSGIPERLEENVRKLERVDAAGELASSTCDPREKLKQNSLYAYPAIHVDGILAETDESIEERMKRLRSGETSSEPVQSADGEKQCDAFFYPLFFLSSYRSGLHSATEHVLEILCRKIDAPIASVLPRLAELDKRMQSLVYHFERTEFHVNLLRQGRTKWKAAQKAAENRNVVEA</sequence>
<evidence type="ECO:0000256" key="7">
    <source>
        <dbReference type="ARBA" id="ARBA00023125"/>
    </source>
</evidence>
<dbReference type="PANTHER" id="PTHR31576">
    <property type="entry name" value="TATA BOX-BINDING PROTEIN-ASSOCIATED FACTOR RNA POLYMERASE I SUBUNIT B"/>
    <property type="match status" value="1"/>
</dbReference>
<evidence type="ECO:0000256" key="4">
    <source>
        <dbReference type="ARBA" id="ARBA00022771"/>
    </source>
</evidence>
<name>A0AAV1U551_9STRA</name>
<evidence type="ECO:0000256" key="8">
    <source>
        <dbReference type="ARBA" id="ARBA00023163"/>
    </source>
</evidence>
<accession>A0AAV1U551</accession>
<proteinExistence type="inferred from homology"/>
<keyword evidence="3" id="KW-0479">Metal-binding</keyword>
<evidence type="ECO:0000256" key="3">
    <source>
        <dbReference type="ARBA" id="ARBA00022723"/>
    </source>
</evidence>
<comment type="caution">
    <text evidence="13">The sequence shown here is derived from an EMBL/GenBank/DDBJ whole genome shotgun (WGS) entry which is preliminary data.</text>
</comment>
<dbReference type="PROSITE" id="PS50114">
    <property type="entry name" value="GATA_ZN_FINGER_2"/>
    <property type="match status" value="1"/>
</dbReference>
<dbReference type="PANTHER" id="PTHR31576:SF2">
    <property type="entry name" value="TATA BOX-BINDING PROTEIN-ASSOCIATED FACTOR RNA POLYMERASE I SUBUNIT B"/>
    <property type="match status" value="1"/>
</dbReference>
<dbReference type="GO" id="GO:0001164">
    <property type="term" value="F:RNA polymerase I core promoter sequence-specific DNA binding"/>
    <property type="evidence" value="ECO:0007669"/>
    <property type="project" value="InterPro"/>
</dbReference>
<dbReference type="GO" id="GO:0008270">
    <property type="term" value="F:zinc ion binding"/>
    <property type="evidence" value="ECO:0007669"/>
    <property type="project" value="UniProtKB-KW"/>
</dbReference>
<evidence type="ECO:0000256" key="5">
    <source>
        <dbReference type="ARBA" id="ARBA00022833"/>
    </source>
</evidence>
<feature type="region of interest" description="Disordered" evidence="11">
    <location>
        <begin position="57"/>
        <end position="104"/>
    </location>
</feature>
<dbReference type="Proteomes" id="UP001162060">
    <property type="component" value="Unassembled WGS sequence"/>
</dbReference>
<dbReference type="AlphaFoldDB" id="A0AAV1U551"/>
<gene>
    <name evidence="13" type="ORF">PM001_LOCUS14911</name>
</gene>
<organism evidence="13 14">
    <name type="scientific">Peronospora matthiolae</name>
    <dbReference type="NCBI Taxonomy" id="2874970"/>
    <lineage>
        <taxon>Eukaryota</taxon>
        <taxon>Sar</taxon>
        <taxon>Stramenopiles</taxon>
        <taxon>Oomycota</taxon>
        <taxon>Peronosporomycetes</taxon>
        <taxon>Peronosporales</taxon>
        <taxon>Peronosporaceae</taxon>
        <taxon>Peronospora</taxon>
    </lineage>
</organism>
<comment type="subcellular location">
    <subcellularLocation>
        <location evidence="1">Nucleus</location>
        <location evidence="1">Nucleolus</location>
    </subcellularLocation>
</comment>
<dbReference type="EMBL" id="CAKLBY020000153">
    <property type="protein sequence ID" value="CAK7929761.1"/>
    <property type="molecule type" value="Genomic_DNA"/>
</dbReference>
<feature type="compositionally biased region" description="Basic and acidic residues" evidence="11">
    <location>
        <begin position="228"/>
        <end position="242"/>
    </location>
</feature>
<feature type="region of interest" description="Disordered" evidence="11">
    <location>
        <begin position="488"/>
        <end position="508"/>
    </location>
</feature>
<evidence type="ECO:0000256" key="9">
    <source>
        <dbReference type="ARBA" id="ARBA00023242"/>
    </source>
</evidence>
<comment type="similarity">
    <text evidence="2">Belongs to the RRN7/TAF1B family.</text>
</comment>
<evidence type="ECO:0000256" key="1">
    <source>
        <dbReference type="ARBA" id="ARBA00004604"/>
    </source>
</evidence>
<evidence type="ECO:0000256" key="10">
    <source>
        <dbReference type="PROSITE-ProRule" id="PRU00094"/>
    </source>
</evidence>
<keyword evidence="8" id="KW-0804">Transcription</keyword>
<reference evidence="13" key="1">
    <citation type="submission" date="2024-01" db="EMBL/GenBank/DDBJ databases">
        <authorList>
            <person name="Webb A."/>
        </authorList>
    </citation>
    <scope>NUCLEOTIDE SEQUENCE</scope>
    <source>
        <strain evidence="13">Pm1</strain>
    </source>
</reference>
<keyword evidence="7" id="KW-0238">DNA-binding</keyword>
<dbReference type="GO" id="GO:0042790">
    <property type="term" value="P:nucleolar large rRNA transcription by RNA polymerase I"/>
    <property type="evidence" value="ECO:0007669"/>
    <property type="project" value="TreeGrafter"/>
</dbReference>
<keyword evidence="5" id="KW-0862">Zinc</keyword>
<keyword evidence="6" id="KW-0805">Transcription regulation</keyword>
<keyword evidence="4 10" id="KW-0863">Zinc-finger</keyword>
<dbReference type="GO" id="GO:0070860">
    <property type="term" value="C:RNA polymerase I core factor complex"/>
    <property type="evidence" value="ECO:0007669"/>
    <property type="project" value="InterPro"/>
</dbReference>
<dbReference type="InterPro" id="IPR000679">
    <property type="entry name" value="Znf_GATA"/>
</dbReference>
<evidence type="ECO:0000256" key="2">
    <source>
        <dbReference type="ARBA" id="ARBA00006899"/>
    </source>
</evidence>
<evidence type="ECO:0000259" key="12">
    <source>
        <dbReference type="PROSITE" id="PS50114"/>
    </source>
</evidence>
<dbReference type="GO" id="GO:0006355">
    <property type="term" value="P:regulation of DNA-templated transcription"/>
    <property type="evidence" value="ECO:0007669"/>
    <property type="project" value="InterPro"/>
</dbReference>
<keyword evidence="9" id="KW-0539">Nucleus</keyword>
<feature type="compositionally biased region" description="Basic residues" evidence="11">
    <location>
        <begin position="57"/>
        <end position="66"/>
    </location>
</feature>
<evidence type="ECO:0000313" key="13">
    <source>
        <dbReference type="EMBL" id="CAK7929761.1"/>
    </source>
</evidence>
<dbReference type="InterPro" id="IPR033599">
    <property type="entry name" value="TAF1B/Rrn7"/>
</dbReference>
<feature type="compositionally biased region" description="Basic and acidic residues" evidence="11">
    <location>
        <begin position="94"/>
        <end position="104"/>
    </location>
</feature>
<protein>
    <recommendedName>
        <fullName evidence="12">GATA-type domain-containing protein</fullName>
    </recommendedName>
</protein>
<feature type="domain" description="GATA-type" evidence="12">
    <location>
        <begin position="1"/>
        <end position="60"/>
    </location>
</feature>
<feature type="compositionally biased region" description="Basic and acidic residues" evidence="11">
    <location>
        <begin position="488"/>
        <end position="504"/>
    </location>
</feature>
<evidence type="ECO:0000256" key="11">
    <source>
        <dbReference type="SAM" id="MobiDB-lite"/>
    </source>
</evidence>
<evidence type="ECO:0000256" key="6">
    <source>
        <dbReference type="ARBA" id="ARBA00023015"/>
    </source>
</evidence>